<dbReference type="GeneTree" id="ENSGT01010000228647"/>
<keyword evidence="4" id="KW-1185">Reference proteome</keyword>
<dbReference type="PROSITE" id="PS51390">
    <property type="entry name" value="WAP"/>
    <property type="match status" value="1"/>
</dbReference>
<name>A0A8C5WH17_9ANUR</name>
<dbReference type="GO" id="GO:0005576">
    <property type="term" value="C:extracellular region"/>
    <property type="evidence" value="ECO:0007669"/>
    <property type="project" value="InterPro"/>
</dbReference>
<dbReference type="Gene3D" id="4.10.75.10">
    <property type="entry name" value="Elafin-like"/>
    <property type="match status" value="1"/>
</dbReference>
<evidence type="ECO:0000313" key="3">
    <source>
        <dbReference type="Ensembl" id="ENSLLEP00000037525.1"/>
    </source>
</evidence>
<protein>
    <recommendedName>
        <fullName evidence="2">WAP domain-containing protein</fullName>
    </recommendedName>
</protein>
<sequence length="101" mass="11110">MGQTSRLHFHHSIPSWRVCVCLCVCFCVGVYVEKEGSCPVSSKLCPPRPPPPACESDSDCIGKRKCCTPLCRQKCVNPVKGNVLPDCQICPGLRDQRIGHI</sequence>
<evidence type="ECO:0000259" key="2">
    <source>
        <dbReference type="PROSITE" id="PS51390"/>
    </source>
</evidence>
<dbReference type="GO" id="GO:0030414">
    <property type="term" value="F:peptidase inhibitor activity"/>
    <property type="evidence" value="ECO:0007669"/>
    <property type="project" value="InterPro"/>
</dbReference>
<proteinExistence type="predicted"/>
<dbReference type="OrthoDB" id="4473401at2759"/>
<dbReference type="AlphaFoldDB" id="A0A8C5WH17"/>
<dbReference type="SMART" id="SM00217">
    <property type="entry name" value="WAP"/>
    <property type="match status" value="1"/>
</dbReference>
<dbReference type="Proteomes" id="UP000694569">
    <property type="component" value="Unplaced"/>
</dbReference>
<evidence type="ECO:0000313" key="4">
    <source>
        <dbReference type="Proteomes" id="UP000694569"/>
    </source>
</evidence>
<reference evidence="3" key="2">
    <citation type="submission" date="2025-09" db="UniProtKB">
        <authorList>
            <consortium name="Ensembl"/>
        </authorList>
    </citation>
    <scope>IDENTIFICATION</scope>
</reference>
<accession>A0A8C5WH17</accession>
<dbReference type="PRINTS" id="PR00003">
    <property type="entry name" value="4DISULPHCORE"/>
</dbReference>
<organism evidence="3 4">
    <name type="scientific">Leptobrachium leishanense</name>
    <name type="common">Leishan spiny toad</name>
    <dbReference type="NCBI Taxonomy" id="445787"/>
    <lineage>
        <taxon>Eukaryota</taxon>
        <taxon>Metazoa</taxon>
        <taxon>Chordata</taxon>
        <taxon>Craniata</taxon>
        <taxon>Vertebrata</taxon>
        <taxon>Euteleostomi</taxon>
        <taxon>Amphibia</taxon>
        <taxon>Batrachia</taxon>
        <taxon>Anura</taxon>
        <taxon>Pelobatoidea</taxon>
        <taxon>Megophryidae</taxon>
        <taxon>Leptobrachium</taxon>
    </lineage>
</organism>
<feature type="signal peptide" evidence="1">
    <location>
        <begin position="1"/>
        <end position="29"/>
    </location>
</feature>
<dbReference type="Pfam" id="PF00095">
    <property type="entry name" value="WAP"/>
    <property type="match status" value="1"/>
</dbReference>
<dbReference type="Ensembl" id="ENSLLET00000038963.1">
    <property type="protein sequence ID" value="ENSLLEP00000037525.1"/>
    <property type="gene ID" value="ENSLLEG00000023741.1"/>
</dbReference>
<evidence type="ECO:0000256" key="1">
    <source>
        <dbReference type="SAM" id="SignalP"/>
    </source>
</evidence>
<dbReference type="InterPro" id="IPR008197">
    <property type="entry name" value="WAP_dom"/>
</dbReference>
<dbReference type="SUPFAM" id="SSF57256">
    <property type="entry name" value="Elafin-like"/>
    <property type="match status" value="1"/>
</dbReference>
<reference evidence="3" key="1">
    <citation type="submission" date="2025-08" db="UniProtKB">
        <authorList>
            <consortium name="Ensembl"/>
        </authorList>
    </citation>
    <scope>IDENTIFICATION</scope>
</reference>
<feature type="domain" description="WAP" evidence="2">
    <location>
        <begin position="31"/>
        <end position="79"/>
    </location>
</feature>
<feature type="chain" id="PRO_5034854439" description="WAP domain-containing protein" evidence="1">
    <location>
        <begin position="30"/>
        <end position="101"/>
    </location>
</feature>
<dbReference type="InterPro" id="IPR036645">
    <property type="entry name" value="Elafin-like_sf"/>
</dbReference>
<keyword evidence="1" id="KW-0732">Signal</keyword>